<dbReference type="EMBL" id="RKLP01000004">
    <property type="protein sequence ID" value="RVW09828.1"/>
    <property type="molecule type" value="Genomic_DNA"/>
</dbReference>
<evidence type="ECO:0000313" key="2">
    <source>
        <dbReference type="EMBL" id="RVW09828.1"/>
    </source>
</evidence>
<feature type="transmembrane region" description="Helical" evidence="1">
    <location>
        <begin position="29"/>
        <end position="57"/>
    </location>
</feature>
<keyword evidence="1" id="KW-1133">Transmembrane helix</keyword>
<dbReference type="OrthoDB" id="3209791at2"/>
<feature type="transmembrane region" description="Helical" evidence="1">
    <location>
        <begin position="69"/>
        <end position="94"/>
    </location>
</feature>
<keyword evidence="1" id="KW-0812">Transmembrane</keyword>
<protein>
    <submittedName>
        <fullName evidence="2">ABC transporter permease</fullName>
    </submittedName>
</protein>
<keyword evidence="1" id="KW-0472">Membrane</keyword>
<dbReference type="Proteomes" id="UP000286208">
    <property type="component" value="Unassembled WGS sequence"/>
</dbReference>
<evidence type="ECO:0000256" key="1">
    <source>
        <dbReference type="SAM" id="Phobius"/>
    </source>
</evidence>
<comment type="caution">
    <text evidence="2">The sequence shown here is derived from an EMBL/GenBank/DDBJ whole genome shotgun (WGS) entry which is preliminary data.</text>
</comment>
<sequence length="247" mass="25762">MTVATLTAAPAHPSPTGARRLLAVCRLHVVSWPLLLAAPAAILAVTFAINLTIFALIDSEGETHGTGAVLSLYGFVVAFYAQAMTQTFPFALGLGVTRRQFFTSTAVVAVVQSIAFAAVLQLLSVVEAATGGWGVGMRMFGVLRYATDSAVLQTVTLFASLLLTTSISILLGAVYQRWRTPGLLIAGIGTIGVLGLAAVVVTWARWWPAIGSWFVDAPRATVLAVVPLAAAVAAIAGSWAVLRRATT</sequence>
<name>A0A3S3BF24_9NOCA</name>
<accession>A0A3S3BF24</accession>
<feature type="transmembrane region" description="Helical" evidence="1">
    <location>
        <begin position="224"/>
        <end position="242"/>
    </location>
</feature>
<feature type="transmembrane region" description="Helical" evidence="1">
    <location>
        <begin position="106"/>
        <end position="130"/>
    </location>
</feature>
<organism evidence="2 3">
    <name type="scientific">Prescottella agglutinans</name>
    <dbReference type="NCBI Taxonomy" id="1644129"/>
    <lineage>
        <taxon>Bacteria</taxon>
        <taxon>Bacillati</taxon>
        <taxon>Actinomycetota</taxon>
        <taxon>Actinomycetes</taxon>
        <taxon>Mycobacteriales</taxon>
        <taxon>Nocardiaceae</taxon>
        <taxon>Prescottella</taxon>
    </lineage>
</organism>
<dbReference type="AlphaFoldDB" id="A0A3S3BF24"/>
<gene>
    <name evidence="2" type="ORF">EGT67_10320</name>
</gene>
<dbReference type="RefSeq" id="WP_127915971.1">
    <property type="nucleotide sequence ID" value="NZ_RKLP01000004.1"/>
</dbReference>
<keyword evidence="3" id="KW-1185">Reference proteome</keyword>
<evidence type="ECO:0000313" key="3">
    <source>
        <dbReference type="Proteomes" id="UP000286208"/>
    </source>
</evidence>
<reference evidence="2 3" key="1">
    <citation type="submission" date="2018-11" db="EMBL/GenBank/DDBJ databases">
        <title>Rhodococcus spongicola sp. nov. and Rhodococcus xishaensis sp. nov. from marine sponges.</title>
        <authorList>
            <person name="Li L."/>
            <person name="Lin H.W."/>
        </authorList>
    </citation>
    <scope>NUCLEOTIDE SEQUENCE [LARGE SCALE GENOMIC DNA]</scope>
    <source>
        <strain evidence="2 3">CCTCC AB2014297</strain>
    </source>
</reference>
<feature type="transmembrane region" description="Helical" evidence="1">
    <location>
        <begin position="182"/>
        <end position="204"/>
    </location>
</feature>
<feature type="transmembrane region" description="Helical" evidence="1">
    <location>
        <begin position="150"/>
        <end position="175"/>
    </location>
</feature>
<proteinExistence type="predicted"/>